<gene>
    <name evidence="1" type="ORF">PT974_03265</name>
</gene>
<accession>A0ABR0SRY8</accession>
<keyword evidence="2" id="KW-1185">Reference proteome</keyword>
<reference evidence="1 2" key="1">
    <citation type="submission" date="2024-01" db="EMBL/GenBank/DDBJ databases">
        <title>Complete genome of Cladobotryum mycophilum ATHUM6906.</title>
        <authorList>
            <person name="Christinaki A.C."/>
            <person name="Myridakis A.I."/>
            <person name="Kouvelis V.N."/>
        </authorList>
    </citation>
    <scope>NUCLEOTIDE SEQUENCE [LARGE SCALE GENOMIC DNA]</scope>
    <source>
        <strain evidence="1 2">ATHUM6906</strain>
    </source>
</reference>
<evidence type="ECO:0000313" key="2">
    <source>
        <dbReference type="Proteomes" id="UP001338125"/>
    </source>
</evidence>
<evidence type="ECO:0000313" key="1">
    <source>
        <dbReference type="EMBL" id="KAK5994878.1"/>
    </source>
</evidence>
<proteinExistence type="predicted"/>
<dbReference type="Proteomes" id="UP001338125">
    <property type="component" value="Unassembled WGS sequence"/>
</dbReference>
<sequence>MSNSEVLESLNAGLELGRSDRHVDENQRVYRAANDYSPLSGVIVRLLQSRFVS</sequence>
<name>A0ABR0SRY8_9HYPO</name>
<dbReference type="EMBL" id="JAVFKD010000004">
    <property type="protein sequence ID" value="KAK5994878.1"/>
    <property type="molecule type" value="Genomic_DNA"/>
</dbReference>
<protein>
    <submittedName>
        <fullName evidence="1">Uncharacterized protein</fullName>
    </submittedName>
</protein>
<comment type="caution">
    <text evidence="1">The sequence shown here is derived from an EMBL/GenBank/DDBJ whole genome shotgun (WGS) entry which is preliminary data.</text>
</comment>
<organism evidence="1 2">
    <name type="scientific">Cladobotryum mycophilum</name>
    <dbReference type="NCBI Taxonomy" id="491253"/>
    <lineage>
        <taxon>Eukaryota</taxon>
        <taxon>Fungi</taxon>
        <taxon>Dikarya</taxon>
        <taxon>Ascomycota</taxon>
        <taxon>Pezizomycotina</taxon>
        <taxon>Sordariomycetes</taxon>
        <taxon>Hypocreomycetidae</taxon>
        <taxon>Hypocreales</taxon>
        <taxon>Hypocreaceae</taxon>
        <taxon>Cladobotryum</taxon>
    </lineage>
</organism>